<organism evidence="1 2">
    <name type="scientific">candidate division TA06 bacterium 34_109</name>
    <dbReference type="NCBI Taxonomy" id="1635277"/>
    <lineage>
        <taxon>Bacteria</taxon>
        <taxon>Bacteria division TA06</taxon>
    </lineage>
</organism>
<evidence type="ECO:0000313" key="1">
    <source>
        <dbReference type="EMBL" id="KUK87377.1"/>
    </source>
</evidence>
<evidence type="ECO:0008006" key="3">
    <source>
        <dbReference type="Google" id="ProtNLM"/>
    </source>
</evidence>
<comment type="caution">
    <text evidence="1">The sequence shown here is derived from an EMBL/GenBank/DDBJ whole genome shotgun (WGS) entry which is preliminary data.</text>
</comment>
<proteinExistence type="predicted"/>
<dbReference type="Proteomes" id="UP000053467">
    <property type="component" value="Unassembled WGS sequence"/>
</dbReference>
<protein>
    <recommendedName>
        <fullName evidence="3">DUF5723 domain-containing protein</fullName>
    </recommendedName>
</protein>
<reference evidence="2" key="1">
    <citation type="journal article" date="2015" name="MBio">
        <title>Genome-Resolved Metagenomic Analysis Reveals Roles for Candidate Phyla and Other Microbial Community Members in Biogeochemical Transformations in Oil Reservoirs.</title>
        <authorList>
            <person name="Hu P."/>
            <person name="Tom L."/>
            <person name="Singh A."/>
            <person name="Thomas B.C."/>
            <person name="Baker B.J."/>
            <person name="Piceno Y.M."/>
            <person name="Andersen G.L."/>
            <person name="Banfield J.F."/>
        </authorList>
    </citation>
    <scope>NUCLEOTIDE SEQUENCE [LARGE SCALE GENOMIC DNA]</scope>
</reference>
<sequence>MKIKTLFVLFLTFLLAVGINAQFSSFRTLSTGGVIDDEIEAILGLTEMTNIDGFNIYTNLSNFTINEPIIGGFSNNFLIGLKGSMMEMLHLGILSASTKNLYEDSVNSEEREFIDTNADQIYDYMSKVTLTQTDNSLDESGTNYFGFLFGNKEGFKGGVSYTKYFANSINEMNLIEESVDSNIISNDLLLTSYEEYKDKGEYSYGADVINLAGGMAMEKMEFVGTFNFGFLKNKMNLEYRDTLFNDFSPADNVNNTFRSDDYYKNNYDWSGLNLGFGLKGYFRMDEDSIEIFTGLQNNSYKPLYFSVDEYYTETTVSPGVSADEIYTYIDSTSAGDSQTVAHFSEINWVIGGKYVKKLENALFGIGIQFGQEKRSEIDTINNFYLYREEYDNGDGVSDVIDYTYTETGTYVGEYINNYLVTSLTIPVGLEYNFLKNLFGRIGARTTFEWGNGFQSMKYLSYSPVIGEYNYGDGSSYQVILENPTTRQDYDITMKSNYLETTYYYGLGWTISKNVKLDFMGFSNLVDLSTWSLSVNVKFY</sequence>
<evidence type="ECO:0000313" key="2">
    <source>
        <dbReference type="Proteomes" id="UP000053467"/>
    </source>
</evidence>
<name>A0A101I1P3_UNCT6</name>
<accession>A0A101I1P3</accession>
<dbReference type="AlphaFoldDB" id="A0A101I1P3"/>
<dbReference type="EMBL" id="LGGX01000005">
    <property type="protein sequence ID" value="KUK87377.1"/>
    <property type="molecule type" value="Genomic_DNA"/>
</dbReference>
<gene>
    <name evidence="1" type="ORF">XE03_0775</name>
</gene>